<dbReference type="Pfam" id="PF13229">
    <property type="entry name" value="Beta_helix"/>
    <property type="match status" value="1"/>
</dbReference>
<dbReference type="InterPro" id="IPR012334">
    <property type="entry name" value="Pectin_lyas_fold"/>
</dbReference>
<evidence type="ECO:0000313" key="3">
    <source>
        <dbReference type="Proteomes" id="UP000256763"/>
    </source>
</evidence>
<gene>
    <name evidence="2" type="ORF">CAL65_08695</name>
</gene>
<comment type="caution">
    <text evidence="2">The sequence shown here is derived from an EMBL/GenBank/DDBJ whole genome shotgun (WGS) entry which is preliminary data.</text>
</comment>
<evidence type="ECO:0000259" key="1">
    <source>
        <dbReference type="Pfam" id="PF13229"/>
    </source>
</evidence>
<dbReference type="SMART" id="SM00710">
    <property type="entry name" value="PbH1"/>
    <property type="match status" value="8"/>
</dbReference>
<dbReference type="Gene3D" id="2.160.20.10">
    <property type="entry name" value="Single-stranded right-handed beta-helix, Pectin lyase-like"/>
    <property type="match status" value="2"/>
</dbReference>
<dbReference type="InterPro" id="IPR011050">
    <property type="entry name" value="Pectin_lyase_fold/virulence"/>
</dbReference>
<evidence type="ECO:0000313" key="2">
    <source>
        <dbReference type="EMBL" id="RFA37372.1"/>
    </source>
</evidence>
<dbReference type="OrthoDB" id="338827at2"/>
<organism evidence="2 3">
    <name type="scientific">Alkalilimnicola ehrlichii</name>
    <dbReference type="NCBI Taxonomy" id="351052"/>
    <lineage>
        <taxon>Bacteria</taxon>
        <taxon>Pseudomonadati</taxon>
        <taxon>Pseudomonadota</taxon>
        <taxon>Gammaproteobacteria</taxon>
        <taxon>Chromatiales</taxon>
        <taxon>Ectothiorhodospiraceae</taxon>
        <taxon>Alkalilimnicola</taxon>
    </lineage>
</organism>
<feature type="domain" description="Right handed beta helix" evidence="1">
    <location>
        <begin position="349"/>
        <end position="531"/>
    </location>
</feature>
<name>A0A3E0WWL9_9GAMM</name>
<protein>
    <recommendedName>
        <fullName evidence="1">Right handed beta helix domain-containing protein</fullName>
    </recommendedName>
</protein>
<sequence length="663" mass="69139">MPTCNQNENEGLPMPNALRKKAALALAITSALAGCGSSSDSNKQPVENRVIYVSPAGGGEGSAASPTDLAAALEMASRGDTLRILAGTYDNLPLPISISIEELTLEGEGADASIWLLDDSVSACSLIDLTARNLRLTGLGIDASVLTLAPDNCANPTLLRAEADGLTLSNLSLAGGNPLPTPGSLGLPEGNAYNLLAVSDVEGLVATDLKLLNAPRHAMMVSRATGDIAVDRVAVENAGYRGIYLTDSGGYIEVVNNTVHGVVNEGIYLRDVTGEVNILQNEVTDVRYRPTVAGGSGIEGGIVHTNFEGTVVTVLRMNTVDIDPQGHNRALSGEPLLDIDGIEVNMFGTARGYALVEDNVVRNTDDDGIDSDTADTAELDIVIRNNILTNIQDRSISFVAAGQGVVRGLIEGNTITGPTVLLDNDDVDADGIGIRPREASNVNLTVRNNTVNRPGRKGIDINMNRGAGDTGPVNNARAVFRFEANTVTDAGQRALDVQLEDTAEATGVLINNTVSGAAEDGIRVRSGAGDNDSVVQTTTLSVAVIDNQVTDSSTGGDAGIFARVQRDARLCLTLTGNESRNPGADRDYFLRSQQNSVLELQGLTAAMAAADPSAPLRTALVAAGNSGRDAEFPARVQNNDVEIPTQACSFVAAELMPALPELP</sequence>
<proteinExistence type="predicted"/>
<dbReference type="SUPFAM" id="SSF51126">
    <property type="entry name" value="Pectin lyase-like"/>
    <property type="match status" value="1"/>
</dbReference>
<dbReference type="InterPro" id="IPR006626">
    <property type="entry name" value="PbH1"/>
</dbReference>
<accession>A0A3E0WWL9</accession>
<keyword evidence="3" id="KW-1185">Reference proteome</keyword>
<dbReference type="InterPro" id="IPR039448">
    <property type="entry name" value="Beta_helix"/>
</dbReference>
<dbReference type="AlphaFoldDB" id="A0A3E0WWL9"/>
<reference evidence="3" key="1">
    <citation type="submission" date="2017-05" db="EMBL/GenBank/DDBJ databases">
        <authorList>
            <person name="Sharma S."/>
            <person name="Sidhu C."/>
            <person name="Pinnaka A.K."/>
        </authorList>
    </citation>
    <scope>NUCLEOTIDE SEQUENCE [LARGE SCALE GENOMIC DNA]</scope>
    <source>
        <strain evidence="3">AK93</strain>
    </source>
</reference>
<dbReference type="Proteomes" id="UP000256763">
    <property type="component" value="Unassembled WGS sequence"/>
</dbReference>
<dbReference type="EMBL" id="NFZW01000007">
    <property type="protein sequence ID" value="RFA37372.1"/>
    <property type="molecule type" value="Genomic_DNA"/>
</dbReference>